<feature type="transmembrane region" description="Helical" evidence="1">
    <location>
        <begin position="51"/>
        <end position="74"/>
    </location>
</feature>
<dbReference type="RefSeq" id="WP_179482595.1">
    <property type="nucleotide sequence ID" value="NZ_JACCFW010000001.1"/>
</dbReference>
<proteinExistence type="predicted"/>
<dbReference type="EMBL" id="JACCFW010000001">
    <property type="protein sequence ID" value="NYJ75714.1"/>
    <property type="molecule type" value="Genomic_DNA"/>
</dbReference>
<reference evidence="2 3" key="1">
    <citation type="submission" date="2020-07" db="EMBL/GenBank/DDBJ databases">
        <title>Sequencing the genomes of 1000 actinobacteria strains.</title>
        <authorList>
            <person name="Klenk H.-P."/>
        </authorList>
    </citation>
    <scope>NUCLEOTIDE SEQUENCE [LARGE SCALE GENOMIC DNA]</scope>
    <source>
        <strain evidence="2 3">DSM 29531</strain>
    </source>
</reference>
<protein>
    <submittedName>
        <fullName evidence="2">ABC-2 type transport system permease protein</fullName>
    </submittedName>
</protein>
<feature type="transmembrane region" description="Helical" evidence="1">
    <location>
        <begin position="209"/>
        <end position="227"/>
    </location>
</feature>
<evidence type="ECO:0000313" key="2">
    <source>
        <dbReference type="EMBL" id="NYJ75714.1"/>
    </source>
</evidence>
<organism evidence="2 3">
    <name type="scientific">Allobranchiibius huperziae</name>
    <dbReference type="NCBI Taxonomy" id="1874116"/>
    <lineage>
        <taxon>Bacteria</taxon>
        <taxon>Bacillati</taxon>
        <taxon>Actinomycetota</taxon>
        <taxon>Actinomycetes</taxon>
        <taxon>Micrococcales</taxon>
        <taxon>Dermacoccaceae</taxon>
        <taxon>Allobranchiibius</taxon>
    </lineage>
</organism>
<dbReference type="Proteomes" id="UP000571817">
    <property type="component" value="Unassembled WGS sequence"/>
</dbReference>
<feature type="transmembrane region" description="Helical" evidence="1">
    <location>
        <begin position="130"/>
        <end position="156"/>
    </location>
</feature>
<evidence type="ECO:0000313" key="3">
    <source>
        <dbReference type="Proteomes" id="UP000571817"/>
    </source>
</evidence>
<feature type="transmembrane region" description="Helical" evidence="1">
    <location>
        <begin position="163"/>
        <end position="181"/>
    </location>
</feature>
<evidence type="ECO:0000256" key="1">
    <source>
        <dbReference type="SAM" id="Phobius"/>
    </source>
</evidence>
<feature type="transmembrane region" description="Helical" evidence="1">
    <location>
        <begin position="94"/>
        <end position="124"/>
    </location>
</feature>
<dbReference type="Pfam" id="PF12730">
    <property type="entry name" value="ABC2_membrane_4"/>
    <property type="match status" value="1"/>
</dbReference>
<keyword evidence="1" id="KW-0472">Membrane</keyword>
<comment type="caution">
    <text evidence="2">The sequence shown here is derived from an EMBL/GenBank/DDBJ whole genome shotgun (WGS) entry which is preliminary data.</text>
</comment>
<dbReference type="AlphaFoldDB" id="A0A853DL33"/>
<keyword evidence="1" id="KW-0812">Transmembrane</keyword>
<keyword evidence="3" id="KW-1185">Reference proteome</keyword>
<accession>A0A853DL33</accession>
<gene>
    <name evidence="2" type="ORF">HNR15_002677</name>
</gene>
<sequence>MNSAILRLGVRSLVGRARVYLMLALPVLLVLLALLLRSLAGADFGPGDKIGFLKVFGVGVVVPIVTLIATSTLISSELDDGSIIYLLSKPVPRIAIVASKAVVILAAVVLFAAVPLGLAGLILAGGSDRIALGAFAGALLSGTAYVGIFIVLATLLKRSVVGALVYWLVWESTLSSLIGPVKWLSARAWGSSVIDSISTVSSDAKGVPWWYAVLTMLIAVLAGVFLAGRRLSSMTLSDE</sequence>
<keyword evidence="1" id="KW-1133">Transmembrane helix</keyword>
<name>A0A853DL33_9MICO</name>